<proteinExistence type="predicted"/>
<sequence>MRLKVRYNSRQCLRQIQIYGDEQDQTVLVKIGYGRVLSISFSTAGGVGEEQDAEIIIWLYYIYNFLRSLHRAISYRKTSFQPLSLLVRRTEEQMEEEGSNEEIEAQMENKGDNGHIKKEANEAKTVILNHFIHRD</sequence>
<accession>A0A5J4T6K6</accession>
<evidence type="ECO:0000313" key="2">
    <source>
        <dbReference type="EMBL" id="KAA6354004.1"/>
    </source>
</evidence>
<protein>
    <submittedName>
        <fullName evidence="2">Uncharacterized protein</fullName>
    </submittedName>
</protein>
<dbReference type="Proteomes" id="UP000324800">
    <property type="component" value="Unassembled WGS sequence"/>
</dbReference>
<gene>
    <name evidence="2" type="ORF">EZS28_050469</name>
</gene>
<comment type="caution">
    <text evidence="2">The sequence shown here is derived from an EMBL/GenBank/DDBJ whole genome shotgun (WGS) entry which is preliminary data.</text>
</comment>
<name>A0A5J4T6K6_9EUKA</name>
<feature type="region of interest" description="Disordered" evidence="1">
    <location>
        <begin position="94"/>
        <end position="115"/>
    </location>
</feature>
<dbReference type="EMBL" id="SNRW01037069">
    <property type="protein sequence ID" value="KAA6354004.1"/>
    <property type="molecule type" value="Genomic_DNA"/>
</dbReference>
<evidence type="ECO:0000256" key="1">
    <source>
        <dbReference type="SAM" id="MobiDB-lite"/>
    </source>
</evidence>
<reference evidence="2 3" key="1">
    <citation type="submission" date="2019-03" db="EMBL/GenBank/DDBJ databases">
        <title>Single cell metagenomics reveals metabolic interactions within the superorganism composed of flagellate Streblomastix strix and complex community of Bacteroidetes bacteria on its surface.</title>
        <authorList>
            <person name="Treitli S.C."/>
            <person name="Kolisko M."/>
            <person name="Husnik F."/>
            <person name="Keeling P."/>
            <person name="Hampl V."/>
        </authorList>
    </citation>
    <scope>NUCLEOTIDE SEQUENCE [LARGE SCALE GENOMIC DNA]</scope>
    <source>
        <strain evidence="2">ST1C</strain>
    </source>
</reference>
<evidence type="ECO:0000313" key="3">
    <source>
        <dbReference type="Proteomes" id="UP000324800"/>
    </source>
</evidence>
<organism evidence="2 3">
    <name type="scientific">Streblomastix strix</name>
    <dbReference type="NCBI Taxonomy" id="222440"/>
    <lineage>
        <taxon>Eukaryota</taxon>
        <taxon>Metamonada</taxon>
        <taxon>Preaxostyla</taxon>
        <taxon>Oxymonadida</taxon>
        <taxon>Streblomastigidae</taxon>
        <taxon>Streblomastix</taxon>
    </lineage>
</organism>
<feature type="compositionally biased region" description="Acidic residues" evidence="1">
    <location>
        <begin position="94"/>
        <end position="105"/>
    </location>
</feature>
<dbReference type="AlphaFoldDB" id="A0A5J4T6K6"/>